<dbReference type="Proteomes" id="UP000555546">
    <property type="component" value="Unassembled WGS sequence"/>
</dbReference>
<dbReference type="RefSeq" id="WP_183655743.1">
    <property type="nucleotide sequence ID" value="NZ_JACIJG010000016.1"/>
</dbReference>
<feature type="domain" description="Cyclic nucleotide-binding" evidence="3">
    <location>
        <begin position="31"/>
        <end position="98"/>
    </location>
</feature>
<keyword evidence="1" id="KW-0285">Flavoprotein</keyword>
<dbReference type="PRINTS" id="PR00469">
    <property type="entry name" value="PNDRDTASEII"/>
</dbReference>
<dbReference type="Pfam" id="PF12831">
    <property type="entry name" value="FAD_oxidored"/>
    <property type="match status" value="1"/>
</dbReference>
<organism evidence="4 5">
    <name type="scientific">Brucella daejeonensis</name>
    <dbReference type="NCBI Taxonomy" id="659015"/>
    <lineage>
        <taxon>Bacteria</taxon>
        <taxon>Pseudomonadati</taxon>
        <taxon>Pseudomonadota</taxon>
        <taxon>Alphaproteobacteria</taxon>
        <taxon>Hyphomicrobiales</taxon>
        <taxon>Brucellaceae</taxon>
        <taxon>Brucella/Ochrobactrum group</taxon>
        <taxon>Brucella</taxon>
    </lineage>
</organism>
<dbReference type="Pfam" id="PF00027">
    <property type="entry name" value="cNMP_binding"/>
    <property type="match status" value="1"/>
</dbReference>
<dbReference type="PROSITE" id="PS50042">
    <property type="entry name" value="CNMP_BINDING_3"/>
    <property type="match status" value="1"/>
</dbReference>
<protein>
    <submittedName>
        <fullName evidence="4">CRP-like cAMP-binding protein</fullName>
    </submittedName>
</protein>
<proteinExistence type="predicted"/>
<keyword evidence="5" id="KW-1185">Reference proteome</keyword>
<accession>A0A7W9AZV3</accession>
<dbReference type="InterPro" id="IPR050097">
    <property type="entry name" value="Ferredoxin-NADP_redctase_2"/>
</dbReference>
<evidence type="ECO:0000256" key="1">
    <source>
        <dbReference type="ARBA" id="ARBA00022630"/>
    </source>
</evidence>
<dbReference type="InterPro" id="IPR036188">
    <property type="entry name" value="FAD/NAD-bd_sf"/>
</dbReference>
<dbReference type="GO" id="GO:0016491">
    <property type="term" value="F:oxidoreductase activity"/>
    <property type="evidence" value="ECO:0007669"/>
    <property type="project" value="UniProtKB-KW"/>
</dbReference>
<dbReference type="Gene3D" id="3.50.50.60">
    <property type="entry name" value="FAD/NAD(P)-binding domain"/>
    <property type="match status" value="1"/>
</dbReference>
<dbReference type="CDD" id="cd00038">
    <property type="entry name" value="CAP_ED"/>
    <property type="match status" value="1"/>
</dbReference>
<keyword evidence="2" id="KW-0560">Oxidoreductase</keyword>
<dbReference type="InterPro" id="IPR018490">
    <property type="entry name" value="cNMP-bd_dom_sf"/>
</dbReference>
<dbReference type="InterPro" id="IPR014710">
    <property type="entry name" value="RmlC-like_jellyroll"/>
</dbReference>
<dbReference type="InterPro" id="IPR000595">
    <property type="entry name" value="cNMP-bd_dom"/>
</dbReference>
<evidence type="ECO:0000259" key="3">
    <source>
        <dbReference type="PROSITE" id="PS50042"/>
    </source>
</evidence>
<name>A0A7W9AZV3_9HYPH</name>
<comment type="caution">
    <text evidence="4">The sequence shown here is derived from an EMBL/GenBank/DDBJ whole genome shotgun (WGS) entry which is preliminary data.</text>
</comment>
<dbReference type="AlphaFoldDB" id="A0A7W9AZV3"/>
<reference evidence="4 5" key="1">
    <citation type="submission" date="2020-08" db="EMBL/GenBank/DDBJ databases">
        <title>Genomic Encyclopedia of Type Strains, Phase IV (KMG-IV): sequencing the most valuable type-strain genomes for metagenomic binning, comparative biology and taxonomic classification.</title>
        <authorList>
            <person name="Goeker M."/>
        </authorList>
    </citation>
    <scope>NUCLEOTIDE SEQUENCE [LARGE SCALE GENOMIC DNA]</scope>
    <source>
        <strain evidence="4 5">DSM 26944</strain>
    </source>
</reference>
<gene>
    <name evidence="4" type="ORF">FHS76_003569</name>
</gene>
<dbReference type="SUPFAM" id="SSF51905">
    <property type="entry name" value="FAD/NAD(P)-binding domain"/>
    <property type="match status" value="1"/>
</dbReference>
<dbReference type="PANTHER" id="PTHR48105">
    <property type="entry name" value="THIOREDOXIN REDUCTASE 1-RELATED-RELATED"/>
    <property type="match status" value="1"/>
</dbReference>
<evidence type="ECO:0000313" key="4">
    <source>
        <dbReference type="EMBL" id="MBB5703660.1"/>
    </source>
</evidence>
<dbReference type="SUPFAM" id="SSF51206">
    <property type="entry name" value="cAMP-binding domain-like"/>
    <property type="match status" value="1"/>
</dbReference>
<evidence type="ECO:0000256" key="2">
    <source>
        <dbReference type="ARBA" id="ARBA00023002"/>
    </source>
</evidence>
<dbReference type="EMBL" id="JACIJG010000016">
    <property type="protein sequence ID" value="MBB5703660.1"/>
    <property type="molecule type" value="Genomic_DNA"/>
</dbReference>
<dbReference type="Gene3D" id="2.60.120.10">
    <property type="entry name" value="Jelly Rolls"/>
    <property type="match status" value="1"/>
</dbReference>
<sequence>MSIRQQRGYQMYPVLDEARVETARRFASGPERHFAPGELIYDYGQQGAPAWLVLSGSVNITRRDGIDREASIITFGPGQFTGEINQLTGRSAIARARAGEQGASAQPFDAPHLRALMIGSAEIGETVMRALILRRVALIEEGTAGTIIVGARDSSAVVRLQGFLARAGYPYQLLDARGDGEGRALVERFGMTPDELPLVVCPDGSLLRRPSEIDMARCLGITPEIDLDKLYDVAVVGAGPAGLAAAVYAASEGLSTIVLDELAVGGQAGASNRIENYLGFPTGISGQALAGRAW</sequence>
<evidence type="ECO:0000313" key="5">
    <source>
        <dbReference type="Proteomes" id="UP000555546"/>
    </source>
</evidence>